<dbReference type="STRING" id="39966.A0A369J9T1"/>
<keyword evidence="2" id="KW-0732">Signal</keyword>
<evidence type="ECO:0000256" key="2">
    <source>
        <dbReference type="SAM" id="SignalP"/>
    </source>
</evidence>
<feature type="region of interest" description="Disordered" evidence="1">
    <location>
        <begin position="141"/>
        <end position="176"/>
    </location>
</feature>
<protein>
    <recommendedName>
        <fullName evidence="5">Ser-Thr-rich glycosyl-phosphatidyl-inositol-anchored membrane family-domain-containing protein</fullName>
    </recommendedName>
</protein>
<name>A0A369J9T1_HYPMA</name>
<evidence type="ECO:0000313" key="4">
    <source>
        <dbReference type="Proteomes" id="UP000076154"/>
    </source>
</evidence>
<sequence>MRACLGWLFFYLVTLPAVLASVYPTQPIAKTKFSTGQLAMVTWRDDNHKPHLEDMGYMRIDLHAADLSYVLTLADRVAPITRSHSVFIPPTLHKNSSHYTLRFITKHPPLEIWTANFKIIPDNYLFPAGFALANATSNVTSSSTITSTPQQTPVSTVRADPLTTSPSLTHGNGETSASTKIDLETYRFRVLFVLWPALVGISMAL</sequence>
<reference evidence="3" key="1">
    <citation type="submission" date="2018-04" db="EMBL/GenBank/DDBJ databases">
        <title>Whole genome sequencing of Hypsizygus marmoreus.</title>
        <authorList>
            <person name="Choi I.-G."/>
            <person name="Min B."/>
            <person name="Kim J.-G."/>
            <person name="Kim S."/>
            <person name="Oh Y.-L."/>
            <person name="Kong W.-S."/>
            <person name="Park H."/>
            <person name="Jeong J."/>
            <person name="Song E.-S."/>
        </authorList>
    </citation>
    <scope>NUCLEOTIDE SEQUENCE [LARGE SCALE GENOMIC DNA]</scope>
    <source>
        <strain evidence="3">51987-8</strain>
    </source>
</reference>
<dbReference type="InParanoid" id="A0A369J9T1"/>
<dbReference type="EMBL" id="LUEZ02000124">
    <property type="protein sequence ID" value="RDB16493.1"/>
    <property type="molecule type" value="Genomic_DNA"/>
</dbReference>
<feature type="compositionally biased region" description="Low complexity" evidence="1">
    <location>
        <begin position="141"/>
        <end position="156"/>
    </location>
</feature>
<keyword evidence="4" id="KW-1185">Reference proteome</keyword>
<organism evidence="3 4">
    <name type="scientific">Hypsizygus marmoreus</name>
    <name type="common">White beech mushroom</name>
    <name type="synonym">Agaricus marmoreus</name>
    <dbReference type="NCBI Taxonomy" id="39966"/>
    <lineage>
        <taxon>Eukaryota</taxon>
        <taxon>Fungi</taxon>
        <taxon>Dikarya</taxon>
        <taxon>Basidiomycota</taxon>
        <taxon>Agaricomycotina</taxon>
        <taxon>Agaricomycetes</taxon>
        <taxon>Agaricomycetidae</taxon>
        <taxon>Agaricales</taxon>
        <taxon>Tricholomatineae</taxon>
        <taxon>Lyophyllaceae</taxon>
        <taxon>Hypsizygus</taxon>
    </lineage>
</organism>
<gene>
    <name evidence="3" type="ORF">Hypma_002854</name>
</gene>
<dbReference type="OrthoDB" id="3250770at2759"/>
<accession>A0A369J9T1</accession>
<evidence type="ECO:0000313" key="3">
    <source>
        <dbReference type="EMBL" id="RDB16493.1"/>
    </source>
</evidence>
<dbReference type="AlphaFoldDB" id="A0A369J9T1"/>
<proteinExistence type="predicted"/>
<feature type="chain" id="PRO_5017042478" description="Ser-Thr-rich glycosyl-phosphatidyl-inositol-anchored membrane family-domain-containing protein" evidence="2">
    <location>
        <begin position="21"/>
        <end position="205"/>
    </location>
</feature>
<dbReference type="Proteomes" id="UP000076154">
    <property type="component" value="Unassembled WGS sequence"/>
</dbReference>
<comment type="caution">
    <text evidence="3">The sequence shown here is derived from an EMBL/GenBank/DDBJ whole genome shotgun (WGS) entry which is preliminary data.</text>
</comment>
<feature type="signal peptide" evidence="2">
    <location>
        <begin position="1"/>
        <end position="20"/>
    </location>
</feature>
<feature type="compositionally biased region" description="Polar residues" evidence="1">
    <location>
        <begin position="162"/>
        <end position="176"/>
    </location>
</feature>
<evidence type="ECO:0008006" key="5">
    <source>
        <dbReference type="Google" id="ProtNLM"/>
    </source>
</evidence>
<evidence type="ECO:0000256" key="1">
    <source>
        <dbReference type="SAM" id="MobiDB-lite"/>
    </source>
</evidence>